<keyword evidence="3" id="KW-1185">Reference proteome</keyword>
<reference evidence="2 4" key="2">
    <citation type="submission" date="2018-06" db="EMBL/GenBank/DDBJ databases">
        <authorList>
            <consortium name="Pathogen Informatics"/>
            <person name="Doyle S."/>
        </authorList>
    </citation>
    <scope>NUCLEOTIDE SEQUENCE [LARGE SCALE GENOMIC DNA]</scope>
    <source>
        <strain evidence="2 4">NCTC12239</strain>
    </source>
</reference>
<dbReference type="EMBL" id="UGOG01000001">
    <property type="protein sequence ID" value="STX61998.1"/>
    <property type="molecule type" value="Genomic_DNA"/>
</dbReference>
<evidence type="ECO:0000313" key="1">
    <source>
        <dbReference type="EMBL" id="KTD35413.1"/>
    </source>
</evidence>
<reference evidence="1 3" key="1">
    <citation type="submission" date="2015-11" db="EMBL/GenBank/DDBJ databases">
        <title>Genomic analysis of 38 Legionella species identifies large and diverse effector repertoires.</title>
        <authorList>
            <person name="Burstein D."/>
            <person name="Amaro F."/>
            <person name="Zusman T."/>
            <person name="Lifshitz Z."/>
            <person name="Cohen O."/>
            <person name="Gilbert J.A."/>
            <person name="Pupko T."/>
            <person name="Shuman H.A."/>
            <person name="Segal G."/>
        </authorList>
    </citation>
    <scope>NUCLEOTIDE SEQUENCE [LARGE SCALE GENOMIC DNA]</scope>
    <source>
        <strain evidence="1 3">ATCC 43877</strain>
    </source>
</reference>
<dbReference type="Proteomes" id="UP000054985">
    <property type="component" value="Unassembled WGS sequence"/>
</dbReference>
<dbReference type="AlphaFoldDB" id="A0A378JX63"/>
<evidence type="ECO:0000313" key="4">
    <source>
        <dbReference type="Proteomes" id="UP000254040"/>
    </source>
</evidence>
<gene>
    <name evidence="1" type="ORF">Lmor_0860</name>
    <name evidence="2" type="ORF">NCTC12239_00916</name>
</gene>
<protein>
    <submittedName>
        <fullName evidence="2">Uncharacterized protein</fullName>
    </submittedName>
</protein>
<proteinExistence type="predicted"/>
<dbReference type="STRING" id="39962.Lmor_0860"/>
<evidence type="ECO:0000313" key="3">
    <source>
        <dbReference type="Proteomes" id="UP000054985"/>
    </source>
</evidence>
<dbReference type="Proteomes" id="UP000254040">
    <property type="component" value="Unassembled WGS sequence"/>
</dbReference>
<dbReference type="RefSeq" id="WP_028383559.1">
    <property type="nucleotide sequence ID" value="NZ_CAAAJG010000002.1"/>
</dbReference>
<accession>A0A378JX63</accession>
<name>A0A378JX63_9GAMM</name>
<sequence>MRVCCLLIAFIFNIKLYAGYTKPCEVVGFDKLVGYITLSDGHMAASLSYEQQEYELIELFKKCTHTAAVCMVDIDWERRKGTTNWISEQLIPPVDGDFDTSKRELIFALLQYIDKKSGAGVCIVAKNNFAQVLPWYGRSWVVTDQDIKDYEIYGSQFHISMTPNSLYEALLDVHNEAVWMAEHMKKPA</sequence>
<dbReference type="OrthoDB" id="9898714at2"/>
<organism evidence="2 4">
    <name type="scientific">Legionella moravica</name>
    <dbReference type="NCBI Taxonomy" id="39962"/>
    <lineage>
        <taxon>Bacteria</taxon>
        <taxon>Pseudomonadati</taxon>
        <taxon>Pseudomonadota</taxon>
        <taxon>Gammaproteobacteria</taxon>
        <taxon>Legionellales</taxon>
        <taxon>Legionellaceae</taxon>
        <taxon>Legionella</taxon>
    </lineage>
</organism>
<dbReference type="EMBL" id="LNYN01000014">
    <property type="protein sequence ID" value="KTD35413.1"/>
    <property type="molecule type" value="Genomic_DNA"/>
</dbReference>
<evidence type="ECO:0000313" key="2">
    <source>
        <dbReference type="EMBL" id="STX61998.1"/>
    </source>
</evidence>